<dbReference type="EMBL" id="CP071518">
    <property type="protein sequence ID" value="QSX76965.1"/>
    <property type="molecule type" value="Genomic_DNA"/>
</dbReference>
<organism evidence="1 2">
    <name type="scientific">Agrilutibacter solisilvae</name>
    <dbReference type="NCBI Taxonomy" id="2763317"/>
    <lineage>
        <taxon>Bacteria</taxon>
        <taxon>Pseudomonadati</taxon>
        <taxon>Pseudomonadota</taxon>
        <taxon>Gammaproteobacteria</taxon>
        <taxon>Lysobacterales</taxon>
        <taxon>Lysobacteraceae</taxon>
        <taxon>Agrilutibacter</taxon>
    </lineage>
</organism>
<dbReference type="AlphaFoldDB" id="A0A974XY30"/>
<evidence type="ECO:0000313" key="1">
    <source>
        <dbReference type="EMBL" id="QSX76965.1"/>
    </source>
</evidence>
<keyword evidence="2" id="KW-1185">Reference proteome</keyword>
<reference evidence="1 2" key="1">
    <citation type="submission" date="2021-03" db="EMBL/GenBank/DDBJ databases">
        <title>Lysobacter sp. nov. isolated from soil of gangwondo yeongwol, south Korea.</title>
        <authorList>
            <person name="Kim K.R."/>
            <person name="Kim K.H."/>
            <person name="Jeon C.O."/>
        </authorList>
    </citation>
    <scope>NUCLEOTIDE SEQUENCE [LARGE SCALE GENOMIC DNA]</scope>
    <source>
        <strain evidence="1 2">R19</strain>
    </source>
</reference>
<accession>A0A974XY30</accession>
<name>A0A974XY30_9GAMM</name>
<gene>
    <name evidence="1" type="ORF">I8J32_009035</name>
</gene>
<proteinExistence type="predicted"/>
<dbReference type="RefSeq" id="WP_200611065.1">
    <property type="nucleotide sequence ID" value="NZ_CP071518.1"/>
</dbReference>
<evidence type="ECO:0000313" key="2">
    <source>
        <dbReference type="Proteomes" id="UP000639274"/>
    </source>
</evidence>
<dbReference type="Proteomes" id="UP000639274">
    <property type="component" value="Chromosome"/>
</dbReference>
<sequence length="162" mass="17930">MNHSIVLSPNIGLAVVTLRGQISIADRALALDALLEQLEGQEIRSILMDMQEAQAVPESFQAASEFAQRLAGERRLRECRVAYLYGNASNANGVVEKLAEARQFRSRRFEVMSEAIDWLLTPRRTGTIPALPPQQEPEPPLAKVLARLKREAGLLKTATPQT</sequence>
<protein>
    <submittedName>
        <fullName evidence="1">Uncharacterized protein</fullName>
    </submittedName>
</protein>
<dbReference type="KEGG" id="lsf:I8J32_009035"/>